<dbReference type="Pfam" id="PF09852">
    <property type="entry name" value="DUF2079"/>
    <property type="match status" value="1"/>
</dbReference>
<feature type="transmembrane region" description="Helical" evidence="1">
    <location>
        <begin position="12"/>
        <end position="31"/>
    </location>
</feature>
<dbReference type="EMBL" id="MEWA01000010">
    <property type="protein sequence ID" value="OGC70087.1"/>
    <property type="molecule type" value="Genomic_DNA"/>
</dbReference>
<comment type="caution">
    <text evidence="2">The sequence shown here is derived from an EMBL/GenBank/DDBJ whole genome shotgun (WGS) entry which is preliminary data.</text>
</comment>
<keyword evidence="1" id="KW-0812">Transmembrane</keyword>
<gene>
    <name evidence="2" type="ORF">A2415_00620</name>
</gene>
<feature type="transmembrane region" description="Helical" evidence="1">
    <location>
        <begin position="412"/>
        <end position="430"/>
    </location>
</feature>
<feature type="transmembrane region" description="Helical" evidence="1">
    <location>
        <begin position="180"/>
        <end position="195"/>
    </location>
</feature>
<proteinExistence type="predicted"/>
<evidence type="ECO:0000313" key="2">
    <source>
        <dbReference type="EMBL" id="OGC70087.1"/>
    </source>
</evidence>
<keyword evidence="1" id="KW-1133">Transmembrane helix</keyword>
<dbReference type="InterPro" id="IPR018650">
    <property type="entry name" value="STSV1_Orf64"/>
</dbReference>
<evidence type="ECO:0008006" key="4">
    <source>
        <dbReference type="Google" id="ProtNLM"/>
    </source>
</evidence>
<accession>A0A1F4WKY2</accession>
<protein>
    <recommendedName>
        <fullName evidence="4">DUF2079 domain-containing protein</fullName>
    </recommendedName>
</protein>
<sequence length="716" mass="82644">MLRFKAFVSKYSYLIILFVFSALYLAVNVRMNVFSYNNFDFGKFDLGNMSQMLWNTLQGRLMYLTDYFGTNLPRWSMSHVDPILLLFLPIFVVFMHPLTLVFSQLVLVIFSSFLIYFIADINLKNKPISLLISLAYLLYPALGYLNSRTGFHGVSAAIPFFLGAFLVFEHMYHTHSFTKGKLILFWVLLVITMSGKEQLPLYVFTYAVFILFSRTRFIKEFKFSKQYILEFLSTTVMKNVIAMWLVSVIWFVLAFFVIIPNYAHYRIEGFNKFAEQLEIDPEKVRDVDLDNYFLSRYQSFGDSYFEIIINILLNPNDVVKVVFGGDKIENLQMTFEPILYLPVAAPHVLIMAVPDLLINYLTTASGVGTAEIKNHRISMIIPVLFLGVIFSIKLLNDFLNKNLEQKWKYTRVLKYVIPVLLVYSSLHYSFKYDNPVALWVNEALRKRLPSFIAFAKTDLEIAQQDELKVGDIVRLSDLENKDRECALKIINMIPDGASVSGPDYLGAHLSLRETYAIFPALHSDADYVIVDVFSRKILTILDTDTNLVRNVVEDLIKDPNYQLDAGCGNLFVFKKVGPHEKEEILPIQERYEYPAKFEFHILAGMTIVDFTIPKSIVRGDEYNLEVVFSRRDDSSVNDYIIFTTFVNIDTGEMYQAANLPSFALKTPGEWQENYYYVESNSLKLPYFIEEGDYRVFVGASNNVKTRSVYLGNIKVL</sequence>
<feature type="transmembrane region" description="Helical" evidence="1">
    <location>
        <begin position="151"/>
        <end position="168"/>
    </location>
</feature>
<evidence type="ECO:0000256" key="1">
    <source>
        <dbReference type="SAM" id="Phobius"/>
    </source>
</evidence>
<feature type="transmembrane region" description="Helical" evidence="1">
    <location>
        <begin position="239"/>
        <end position="263"/>
    </location>
</feature>
<feature type="transmembrane region" description="Helical" evidence="1">
    <location>
        <begin position="339"/>
        <end position="362"/>
    </location>
</feature>
<evidence type="ECO:0000313" key="3">
    <source>
        <dbReference type="Proteomes" id="UP000179113"/>
    </source>
</evidence>
<feature type="transmembrane region" description="Helical" evidence="1">
    <location>
        <begin position="83"/>
        <end position="116"/>
    </location>
</feature>
<organism evidence="2 3">
    <name type="scientific">candidate division WWE3 bacterium RIFOXYC1_FULL_39_7</name>
    <dbReference type="NCBI Taxonomy" id="1802643"/>
    <lineage>
        <taxon>Bacteria</taxon>
        <taxon>Katanobacteria</taxon>
    </lineage>
</organism>
<dbReference type="AlphaFoldDB" id="A0A1F4WKY2"/>
<feature type="transmembrane region" description="Helical" evidence="1">
    <location>
        <begin position="128"/>
        <end position="145"/>
    </location>
</feature>
<dbReference type="Proteomes" id="UP000179113">
    <property type="component" value="Unassembled WGS sequence"/>
</dbReference>
<reference evidence="2 3" key="1">
    <citation type="journal article" date="2016" name="Nat. Commun.">
        <title>Thousands of microbial genomes shed light on interconnected biogeochemical processes in an aquifer system.</title>
        <authorList>
            <person name="Anantharaman K."/>
            <person name="Brown C.T."/>
            <person name="Hug L.A."/>
            <person name="Sharon I."/>
            <person name="Castelle C.J."/>
            <person name="Probst A.J."/>
            <person name="Thomas B.C."/>
            <person name="Singh A."/>
            <person name="Wilkins M.J."/>
            <person name="Karaoz U."/>
            <person name="Brodie E.L."/>
            <person name="Williams K.H."/>
            <person name="Hubbard S.S."/>
            <person name="Banfield J.F."/>
        </authorList>
    </citation>
    <scope>NUCLEOTIDE SEQUENCE [LARGE SCALE GENOMIC DNA]</scope>
</reference>
<feature type="transmembrane region" description="Helical" evidence="1">
    <location>
        <begin position="374"/>
        <end position="392"/>
    </location>
</feature>
<name>A0A1F4WKY2_UNCKA</name>
<keyword evidence="1" id="KW-0472">Membrane</keyword>